<name>A0AC34RIT3_9BILA</name>
<organism evidence="1 2">
    <name type="scientific">Panagrolaimus sp. JU765</name>
    <dbReference type="NCBI Taxonomy" id="591449"/>
    <lineage>
        <taxon>Eukaryota</taxon>
        <taxon>Metazoa</taxon>
        <taxon>Ecdysozoa</taxon>
        <taxon>Nematoda</taxon>
        <taxon>Chromadorea</taxon>
        <taxon>Rhabditida</taxon>
        <taxon>Tylenchina</taxon>
        <taxon>Panagrolaimomorpha</taxon>
        <taxon>Panagrolaimoidea</taxon>
        <taxon>Panagrolaimidae</taxon>
        <taxon>Panagrolaimus</taxon>
    </lineage>
</organism>
<reference evidence="2" key="1">
    <citation type="submission" date="2022-11" db="UniProtKB">
        <authorList>
            <consortium name="WormBaseParasite"/>
        </authorList>
    </citation>
    <scope>IDENTIFICATION</scope>
</reference>
<accession>A0AC34RIT3</accession>
<evidence type="ECO:0000313" key="1">
    <source>
        <dbReference type="Proteomes" id="UP000887576"/>
    </source>
</evidence>
<protein>
    <submittedName>
        <fullName evidence="2">Uncharacterized protein</fullName>
    </submittedName>
</protein>
<proteinExistence type="predicted"/>
<dbReference type="Proteomes" id="UP000887576">
    <property type="component" value="Unplaced"/>
</dbReference>
<dbReference type="WBParaSite" id="JU765_v2.g7212.t1">
    <property type="protein sequence ID" value="JU765_v2.g7212.t1"/>
    <property type="gene ID" value="JU765_v2.g7212"/>
</dbReference>
<evidence type="ECO:0000313" key="2">
    <source>
        <dbReference type="WBParaSite" id="JU765_v2.g7212.t1"/>
    </source>
</evidence>
<sequence length="355" mass="40284">MLASAEVRSLLQNTKIERALGGNFLPTNNNCSFLELENVNTVTVVEENSNGQTPVAFGLFHRISVNQVYCSVVTLKKGYENNFVAIEKIENRMGLEDESKHTCYKITEVQEKEEDLSSMPQYYSAFAVRDVYPLHQCVVDKMIDETIGHVNMDMKRNMTVDLYDTHSGKYSELSDHLWRDCDGFIVADRYRYNEIEISRGALSNVLQKTEKDSTLTFESLNPKTAAAFLQYDSEIATGDRSEYLEYLFKLNGIKGTVALDSSKQPTGYVLSLGNHILQCYGDTTAVASAVLAKHTSQMMEPTLNMFLRHEDTWISKELCNAAAAVRRIRRFHSRILPTQVKWAKVFALNIGTYLF</sequence>